<dbReference type="Gene3D" id="3.30.1240.10">
    <property type="match status" value="1"/>
</dbReference>
<dbReference type="SFLD" id="SFLDS00003">
    <property type="entry name" value="Haloacid_Dehalogenase"/>
    <property type="match status" value="1"/>
</dbReference>
<sequence>MPGPDGPGGLFIDGENGIGTCGHGVGLLCGFEKNGTPIILVFSRACKGGGGWPDILERRGLPSGHSRRAVVQYRYQTRQEAVAMGKKIRLLALDLDGTLLNGAKQITPRTQAALERARQQGVLMVPVTGRPAQGLPPAVLSLPGLRYAVTSNGATIRDLVEQRVLLEKHLAPALCLQVLARCAHIPMIRQVFRAGVGYLSRPDYETLRARYAGTAMLQYHLDTRQVLPGTVEEFLAADARPVEELFFLTDSPQTKQALRQCLADLPGIGFADPFPNDLEVIAGEIDKGEALRYLLDRLDIAPEEVLAMGDGGSDLPLLQAAGIGVAMGNATEAVKAGADFVTASCEADGVALAIEKFVLSEGETL</sequence>
<comment type="caution">
    <text evidence="1">The sequence shown here is derived from an EMBL/GenBank/DDBJ whole genome shotgun (WGS) entry which is preliminary data.</text>
</comment>
<evidence type="ECO:0000313" key="2">
    <source>
        <dbReference type="Proteomes" id="UP000260649"/>
    </source>
</evidence>
<dbReference type="NCBIfam" id="TIGR00099">
    <property type="entry name" value="Cof-subfamily"/>
    <property type="match status" value="1"/>
</dbReference>
<dbReference type="SUPFAM" id="SSF56784">
    <property type="entry name" value="HAD-like"/>
    <property type="match status" value="1"/>
</dbReference>
<dbReference type="SFLD" id="SFLDG01140">
    <property type="entry name" value="C2.B:_Phosphomannomutase_and_P"/>
    <property type="match status" value="1"/>
</dbReference>
<dbReference type="InterPro" id="IPR036412">
    <property type="entry name" value="HAD-like_sf"/>
</dbReference>
<gene>
    <name evidence="1" type="ORF">DV520_08920</name>
</gene>
<dbReference type="AlphaFoldDB" id="A0A3E2B2F6"/>
<organism evidence="1 2">
    <name type="scientific">Evtepia gabavorous</name>
    <dbReference type="NCBI Taxonomy" id="2211183"/>
    <lineage>
        <taxon>Bacteria</taxon>
        <taxon>Bacillati</taxon>
        <taxon>Bacillota</taxon>
        <taxon>Clostridia</taxon>
        <taxon>Eubacteriales</taxon>
        <taxon>Evtepia</taxon>
    </lineage>
</organism>
<accession>A0A3E2B2F6</accession>
<dbReference type="GO" id="GO:0005829">
    <property type="term" value="C:cytosol"/>
    <property type="evidence" value="ECO:0007669"/>
    <property type="project" value="TreeGrafter"/>
</dbReference>
<dbReference type="GO" id="GO:0016791">
    <property type="term" value="F:phosphatase activity"/>
    <property type="evidence" value="ECO:0007669"/>
    <property type="project" value="TreeGrafter"/>
</dbReference>
<name>A0A3E2B2F6_9FIRM</name>
<proteinExistence type="predicted"/>
<dbReference type="InterPro" id="IPR023214">
    <property type="entry name" value="HAD_sf"/>
</dbReference>
<protein>
    <submittedName>
        <fullName evidence="1">HAD family phosphatase</fullName>
    </submittedName>
</protein>
<dbReference type="CDD" id="cd07516">
    <property type="entry name" value="HAD_Pase"/>
    <property type="match status" value="1"/>
</dbReference>
<keyword evidence="2" id="KW-1185">Reference proteome</keyword>
<dbReference type="GO" id="GO:0000287">
    <property type="term" value="F:magnesium ion binding"/>
    <property type="evidence" value="ECO:0007669"/>
    <property type="project" value="TreeGrafter"/>
</dbReference>
<dbReference type="NCBIfam" id="TIGR01484">
    <property type="entry name" value="HAD-SF-IIB"/>
    <property type="match status" value="1"/>
</dbReference>
<dbReference type="EMBL" id="QQRQ01000016">
    <property type="protein sequence ID" value="RFT06161.1"/>
    <property type="molecule type" value="Genomic_DNA"/>
</dbReference>
<dbReference type="InterPro" id="IPR000150">
    <property type="entry name" value="Cof"/>
</dbReference>
<dbReference type="PROSITE" id="PS01228">
    <property type="entry name" value="COF_1"/>
    <property type="match status" value="1"/>
</dbReference>
<reference evidence="1 2" key="1">
    <citation type="submission" date="2018-07" db="EMBL/GenBank/DDBJ databases">
        <title>GABA Modulating Bacteria of the Human Gut Microbiota.</title>
        <authorList>
            <person name="Strandwitz P."/>
            <person name="Kim K.H."/>
            <person name="Terekhova D."/>
            <person name="Liu J.K."/>
            <person name="Sharma A."/>
            <person name="Levering J."/>
            <person name="Mcdonald D."/>
            <person name="Dietrich D."/>
            <person name="Ramadhar T.R."/>
            <person name="Lekbua A."/>
            <person name="Mroue N."/>
            <person name="Liston C."/>
            <person name="Stewart E.J."/>
            <person name="Dubin M.J."/>
            <person name="Zengler K."/>
            <person name="Knight R."/>
            <person name="Gilbert J.A."/>
            <person name="Clardy J."/>
            <person name="Lewis K."/>
        </authorList>
    </citation>
    <scope>NUCLEOTIDE SEQUENCE [LARGE SCALE GENOMIC DNA]</scope>
    <source>
        <strain evidence="1 2">KLE1738</strain>
    </source>
</reference>
<dbReference type="OrthoDB" id="9781413at2"/>
<dbReference type="Pfam" id="PF08282">
    <property type="entry name" value="Hydrolase_3"/>
    <property type="match status" value="1"/>
</dbReference>
<evidence type="ECO:0000313" key="1">
    <source>
        <dbReference type="EMBL" id="RFT06161.1"/>
    </source>
</evidence>
<dbReference type="Proteomes" id="UP000260649">
    <property type="component" value="Unassembled WGS sequence"/>
</dbReference>
<dbReference type="PANTHER" id="PTHR10000:SF8">
    <property type="entry name" value="HAD SUPERFAMILY HYDROLASE-LIKE, TYPE 3"/>
    <property type="match status" value="1"/>
</dbReference>
<dbReference type="PRINTS" id="PR00119">
    <property type="entry name" value="CATATPASE"/>
</dbReference>
<dbReference type="Gene3D" id="3.40.50.1000">
    <property type="entry name" value="HAD superfamily/HAD-like"/>
    <property type="match status" value="1"/>
</dbReference>
<dbReference type="InterPro" id="IPR006379">
    <property type="entry name" value="HAD-SF_hydro_IIB"/>
</dbReference>
<dbReference type="PANTHER" id="PTHR10000">
    <property type="entry name" value="PHOSPHOSERINE PHOSPHATASE"/>
    <property type="match status" value="1"/>
</dbReference>